<keyword evidence="5" id="KW-0378">Hydrolase</keyword>
<gene>
    <name evidence="9" type="ORF">OKA04_10415</name>
</gene>
<dbReference type="InterPro" id="IPR026392">
    <property type="entry name" value="Exo/Archaeosortase_dom"/>
</dbReference>
<feature type="transmembrane region" description="Helical" evidence="8">
    <location>
        <begin position="238"/>
        <end position="262"/>
    </location>
</feature>
<evidence type="ECO:0000256" key="7">
    <source>
        <dbReference type="ARBA" id="ARBA00023136"/>
    </source>
</evidence>
<keyword evidence="10" id="KW-1185">Reference proteome</keyword>
<sequence>MHGETQDSSADRGLAKPGPIPRGSLAICLACLAVVVVFYCFVPASGWGGISTAAWWESTWNSENDYEHGYLVPVIMIGLIASQWKKLREVAGQGHWIGLLVLLLGCLFYLAGQRSGQPRLTVGGLPMILWGGSLFLWGWRVGWKLFFPFFILWLAIPVPEFQQATTHLQILSTKLAQWGSNLFGIETVVRGTQIHSVSEKWSALEIDDGCSGIRSLMALILISTVWAYLAPISLWKKAILCFSALPLAIIGNMMRLTSIFVLSEYGDYKFAAGTWHDWAGLLLFYPISLVMLLGVHSVLEGGLPWKRPKKVAVRKTVVSQQGGEALEAR</sequence>
<reference evidence="9 10" key="1">
    <citation type="submission" date="2022-10" db="EMBL/GenBank/DDBJ databases">
        <title>Luteolibacter flavescens strain MCCC 1K03193, whole genome shotgun sequencing project.</title>
        <authorList>
            <person name="Zhao G."/>
            <person name="Shen L."/>
        </authorList>
    </citation>
    <scope>NUCLEOTIDE SEQUENCE [LARGE SCALE GENOMIC DNA]</scope>
    <source>
        <strain evidence="9 10">MCCC 1K03193</strain>
    </source>
</reference>
<keyword evidence="6 8" id="KW-1133">Transmembrane helix</keyword>
<comment type="subcellular location">
    <subcellularLocation>
        <location evidence="1">Cell membrane</location>
        <topology evidence="1">Multi-pass membrane protein</topology>
    </subcellularLocation>
</comment>
<evidence type="ECO:0000256" key="5">
    <source>
        <dbReference type="ARBA" id="ARBA00022801"/>
    </source>
</evidence>
<organism evidence="9 10">
    <name type="scientific">Luteolibacter flavescens</name>
    <dbReference type="NCBI Taxonomy" id="1859460"/>
    <lineage>
        <taxon>Bacteria</taxon>
        <taxon>Pseudomonadati</taxon>
        <taxon>Verrucomicrobiota</taxon>
        <taxon>Verrucomicrobiia</taxon>
        <taxon>Verrucomicrobiales</taxon>
        <taxon>Verrucomicrobiaceae</taxon>
        <taxon>Luteolibacter</taxon>
    </lineage>
</organism>
<evidence type="ECO:0000313" key="9">
    <source>
        <dbReference type="EMBL" id="MCW1885141.1"/>
    </source>
</evidence>
<dbReference type="Pfam" id="PF09721">
    <property type="entry name" value="Exosortase_EpsH"/>
    <property type="match status" value="1"/>
</dbReference>
<proteinExistence type="predicted"/>
<dbReference type="NCBIfam" id="TIGR02602">
    <property type="entry name" value="8TM_EpsH"/>
    <property type="match status" value="1"/>
</dbReference>
<name>A0ABT3FPF3_9BACT</name>
<accession>A0ABT3FPF3</accession>
<dbReference type="RefSeq" id="WP_264501098.1">
    <property type="nucleotide sequence ID" value="NZ_JAPDDS010000005.1"/>
</dbReference>
<dbReference type="NCBIfam" id="TIGR04178">
    <property type="entry name" value="exo_archaeo"/>
    <property type="match status" value="1"/>
</dbReference>
<dbReference type="Proteomes" id="UP001207930">
    <property type="component" value="Unassembled WGS sequence"/>
</dbReference>
<feature type="transmembrane region" description="Helical" evidence="8">
    <location>
        <begin position="282"/>
        <end position="305"/>
    </location>
</feature>
<keyword evidence="7 8" id="KW-0472">Membrane</keyword>
<evidence type="ECO:0000256" key="3">
    <source>
        <dbReference type="ARBA" id="ARBA00022670"/>
    </source>
</evidence>
<feature type="transmembrane region" description="Helical" evidence="8">
    <location>
        <begin position="118"/>
        <end position="138"/>
    </location>
</feature>
<feature type="transmembrane region" description="Helical" evidence="8">
    <location>
        <begin position="212"/>
        <end position="231"/>
    </location>
</feature>
<keyword evidence="4 8" id="KW-0812">Transmembrane</keyword>
<protein>
    <submittedName>
        <fullName evidence="9">Exosortase/archaeosortase family protein</fullName>
    </submittedName>
</protein>
<keyword evidence="2" id="KW-1003">Cell membrane</keyword>
<evidence type="ECO:0000313" key="10">
    <source>
        <dbReference type="Proteomes" id="UP001207930"/>
    </source>
</evidence>
<evidence type="ECO:0000256" key="6">
    <source>
        <dbReference type="ARBA" id="ARBA00022989"/>
    </source>
</evidence>
<evidence type="ECO:0000256" key="4">
    <source>
        <dbReference type="ARBA" id="ARBA00022692"/>
    </source>
</evidence>
<dbReference type="EMBL" id="JAPDDS010000005">
    <property type="protein sequence ID" value="MCW1885141.1"/>
    <property type="molecule type" value="Genomic_DNA"/>
</dbReference>
<feature type="transmembrane region" description="Helical" evidence="8">
    <location>
        <begin position="96"/>
        <end position="112"/>
    </location>
</feature>
<feature type="transmembrane region" description="Helical" evidence="8">
    <location>
        <begin position="25"/>
        <end position="48"/>
    </location>
</feature>
<comment type="caution">
    <text evidence="9">The sequence shown here is derived from an EMBL/GenBank/DDBJ whole genome shotgun (WGS) entry which is preliminary data.</text>
</comment>
<evidence type="ECO:0000256" key="8">
    <source>
        <dbReference type="SAM" id="Phobius"/>
    </source>
</evidence>
<evidence type="ECO:0000256" key="1">
    <source>
        <dbReference type="ARBA" id="ARBA00004651"/>
    </source>
</evidence>
<dbReference type="InterPro" id="IPR013426">
    <property type="entry name" value="EpsH-like"/>
</dbReference>
<evidence type="ECO:0000256" key="2">
    <source>
        <dbReference type="ARBA" id="ARBA00022475"/>
    </source>
</evidence>
<keyword evidence="3" id="KW-0645">Protease</keyword>
<dbReference type="InterPro" id="IPR019127">
    <property type="entry name" value="Exosortase"/>
</dbReference>